<keyword evidence="2" id="KW-0805">Transcription regulation</keyword>
<evidence type="ECO:0000259" key="7">
    <source>
        <dbReference type="Pfam" id="PF08281"/>
    </source>
</evidence>
<evidence type="ECO:0008006" key="10">
    <source>
        <dbReference type="Google" id="ProtNLM"/>
    </source>
</evidence>
<dbReference type="GO" id="GO:0003677">
    <property type="term" value="F:DNA binding"/>
    <property type="evidence" value="ECO:0007669"/>
    <property type="project" value="UniProtKB-KW"/>
</dbReference>
<dbReference type="InterPro" id="IPR007627">
    <property type="entry name" value="RNA_pol_sigma70_r2"/>
</dbReference>
<proteinExistence type="inferred from homology"/>
<evidence type="ECO:0000256" key="5">
    <source>
        <dbReference type="ARBA" id="ARBA00023163"/>
    </source>
</evidence>
<evidence type="ECO:0000259" key="6">
    <source>
        <dbReference type="Pfam" id="PF04542"/>
    </source>
</evidence>
<evidence type="ECO:0000256" key="4">
    <source>
        <dbReference type="ARBA" id="ARBA00023125"/>
    </source>
</evidence>
<dbReference type="PANTHER" id="PTHR43133:SF8">
    <property type="entry name" value="RNA POLYMERASE SIGMA FACTOR HI_1459-RELATED"/>
    <property type="match status" value="1"/>
</dbReference>
<evidence type="ECO:0000256" key="2">
    <source>
        <dbReference type="ARBA" id="ARBA00023015"/>
    </source>
</evidence>
<feature type="domain" description="RNA polymerase sigma-70 region 2" evidence="6">
    <location>
        <begin position="26"/>
        <end position="94"/>
    </location>
</feature>
<protein>
    <recommendedName>
        <fullName evidence="10">RNA polymerase subunit sigma-24</fullName>
    </recommendedName>
</protein>
<dbReference type="InterPro" id="IPR013249">
    <property type="entry name" value="RNA_pol_sigma70_r4_t2"/>
</dbReference>
<dbReference type="Pfam" id="PF08281">
    <property type="entry name" value="Sigma70_r4_2"/>
    <property type="match status" value="1"/>
</dbReference>
<organism evidence="8 9">
    <name type="scientific">Brevifollis gellanilyticus</name>
    <dbReference type="NCBI Taxonomy" id="748831"/>
    <lineage>
        <taxon>Bacteria</taxon>
        <taxon>Pseudomonadati</taxon>
        <taxon>Verrucomicrobiota</taxon>
        <taxon>Verrucomicrobiia</taxon>
        <taxon>Verrucomicrobiales</taxon>
        <taxon>Verrucomicrobiaceae</taxon>
    </lineage>
</organism>
<dbReference type="SUPFAM" id="SSF88659">
    <property type="entry name" value="Sigma3 and sigma4 domains of RNA polymerase sigma factors"/>
    <property type="match status" value="1"/>
</dbReference>
<gene>
    <name evidence="8" type="ORF">BGE01nite_40600</name>
</gene>
<dbReference type="Pfam" id="PF04542">
    <property type="entry name" value="Sigma70_r2"/>
    <property type="match status" value="1"/>
</dbReference>
<evidence type="ECO:0000313" key="8">
    <source>
        <dbReference type="EMBL" id="GEP44769.1"/>
    </source>
</evidence>
<dbReference type="GO" id="GO:0016987">
    <property type="term" value="F:sigma factor activity"/>
    <property type="evidence" value="ECO:0007669"/>
    <property type="project" value="UniProtKB-KW"/>
</dbReference>
<evidence type="ECO:0000313" key="9">
    <source>
        <dbReference type="Proteomes" id="UP000321577"/>
    </source>
</evidence>
<comment type="similarity">
    <text evidence="1">Belongs to the sigma-70 factor family. ECF subfamily.</text>
</comment>
<dbReference type="GO" id="GO:0006352">
    <property type="term" value="P:DNA-templated transcription initiation"/>
    <property type="evidence" value="ECO:0007669"/>
    <property type="project" value="InterPro"/>
</dbReference>
<dbReference type="PANTHER" id="PTHR43133">
    <property type="entry name" value="RNA POLYMERASE ECF-TYPE SIGMA FACTO"/>
    <property type="match status" value="1"/>
</dbReference>
<sequence>MISESFDVQDCLQRIRAGDLSSAQRLIEHLHPLVRRWVRNHLPRRESEEDLMQEVFLKLLQKLDSYQPRAGVPFEHWVSRLTVRTCLDALRAERARPEWRMADLSDGETEWLDYLLNKQADTPHVPDREAKSIVTRLLAQLSPSDRLVLTLLDLEEKSTQEISELTGWTRPMVKMRAMRARRKLRGIAQEMKLDT</sequence>
<comment type="caution">
    <text evidence="8">The sequence shown here is derived from an EMBL/GenBank/DDBJ whole genome shotgun (WGS) entry which is preliminary data.</text>
</comment>
<reference evidence="8 9" key="1">
    <citation type="submission" date="2019-07" db="EMBL/GenBank/DDBJ databases">
        <title>Whole genome shotgun sequence of Brevifollis gellanilyticus NBRC 108608.</title>
        <authorList>
            <person name="Hosoyama A."/>
            <person name="Uohara A."/>
            <person name="Ohji S."/>
            <person name="Ichikawa N."/>
        </authorList>
    </citation>
    <scope>NUCLEOTIDE SEQUENCE [LARGE SCALE GENOMIC DNA]</scope>
    <source>
        <strain evidence="8 9">NBRC 108608</strain>
    </source>
</reference>
<dbReference type="InterPro" id="IPR036388">
    <property type="entry name" value="WH-like_DNA-bd_sf"/>
</dbReference>
<feature type="domain" description="RNA polymerase sigma factor 70 region 4 type 2" evidence="7">
    <location>
        <begin position="134"/>
        <end position="184"/>
    </location>
</feature>
<dbReference type="Gene3D" id="1.10.1740.10">
    <property type="match status" value="1"/>
</dbReference>
<evidence type="ECO:0000256" key="1">
    <source>
        <dbReference type="ARBA" id="ARBA00010641"/>
    </source>
</evidence>
<dbReference type="CDD" id="cd06171">
    <property type="entry name" value="Sigma70_r4"/>
    <property type="match status" value="1"/>
</dbReference>
<dbReference type="AlphaFoldDB" id="A0A512MDF9"/>
<keyword evidence="5" id="KW-0804">Transcription</keyword>
<evidence type="ECO:0000256" key="3">
    <source>
        <dbReference type="ARBA" id="ARBA00023082"/>
    </source>
</evidence>
<keyword evidence="3" id="KW-0731">Sigma factor</keyword>
<dbReference type="InterPro" id="IPR014284">
    <property type="entry name" value="RNA_pol_sigma-70_dom"/>
</dbReference>
<dbReference type="InterPro" id="IPR013324">
    <property type="entry name" value="RNA_pol_sigma_r3/r4-like"/>
</dbReference>
<dbReference type="InterPro" id="IPR013325">
    <property type="entry name" value="RNA_pol_sigma_r2"/>
</dbReference>
<dbReference type="InterPro" id="IPR039425">
    <property type="entry name" value="RNA_pol_sigma-70-like"/>
</dbReference>
<dbReference type="SUPFAM" id="SSF88946">
    <property type="entry name" value="Sigma2 domain of RNA polymerase sigma factors"/>
    <property type="match status" value="1"/>
</dbReference>
<keyword evidence="9" id="KW-1185">Reference proteome</keyword>
<name>A0A512MDF9_9BACT</name>
<keyword evidence="4" id="KW-0238">DNA-binding</keyword>
<dbReference type="Gene3D" id="1.10.10.10">
    <property type="entry name" value="Winged helix-like DNA-binding domain superfamily/Winged helix DNA-binding domain"/>
    <property type="match status" value="1"/>
</dbReference>
<accession>A0A512MDF9</accession>
<dbReference type="OrthoDB" id="9795666at2"/>
<dbReference type="RefSeq" id="WP_146853034.1">
    <property type="nucleotide sequence ID" value="NZ_BKAG01000035.1"/>
</dbReference>
<dbReference type="EMBL" id="BKAG01000035">
    <property type="protein sequence ID" value="GEP44769.1"/>
    <property type="molecule type" value="Genomic_DNA"/>
</dbReference>
<dbReference type="Proteomes" id="UP000321577">
    <property type="component" value="Unassembled WGS sequence"/>
</dbReference>
<dbReference type="NCBIfam" id="TIGR02937">
    <property type="entry name" value="sigma70-ECF"/>
    <property type="match status" value="1"/>
</dbReference>